<dbReference type="Proteomes" id="UP001311232">
    <property type="component" value="Unassembled WGS sequence"/>
</dbReference>
<proteinExistence type="predicted"/>
<dbReference type="AlphaFoldDB" id="A0AAV9RF67"/>
<evidence type="ECO:0000313" key="2">
    <source>
        <dbReference type="Proteomes" id="UP001311232"/>
    </source>
</evidence>
<gene>
    <name evidence="1" type="ORF">CRENBAI_008455</name>
</gene>
<reference evidence="1 2" key="1">
    <citation type="submission" date="2021-06" db="EMBL/GenBank/DDBJ databases">
        <authorList>
            <person name="Palmer J.M."/>
        </authorList>
    </citation>
    <scope>NUCLEOTIDE SEQUENCE [LARGE SCALE GENOMIC DNA]</scope>
    <source>
        <strain evidence="1 2">MEX-2019</strain>
        <tissue evidence="1">Muscle</tissue>
    </source>
</reference>
<protein>
    <submittedName>
        <fullName evidence="1">Uncharacterized protein</fullName>
    </submittedName>
</protein>
<organism evidence="1 2">
    <name type="scientific">Crenichthys baileyi</name>
    <name type="common">White River springfish</name>
    <dbReference type="NCBI Taxonomy" id="28760"/>
    <lineage>
        <taxon>Eukaryota</taxon>
        <taxon>Metazoa</taxon>
        <taxon>Chordata</taxon>
        <taxon>Craniata</taxon>
        <taxon>Vertebrata</taxon>
        <taxon>Euteleostomi</taxon>
        <taxon>Actinopterygii</taxon>
        <taxon>Neopterygii</taxon>
        <taxon>Teleostei</taxon>
        <taxon>Neoteleostei</taxon>
        <taxon>Acanthomorphata</taxon>
        <taxon>Ovalentaria</taxon>
        <taxon>Atherinomorphae</taxon>
        <taxon>Cyprinodontiformes</taxon>
        <taxon>Goodeidae</taxon>
        <taxon>Crenichthys</taxon>
    </lineage>
</organism>
<dbReference type="EMBL" id="JAHHUM010002019">
    <property type="protein sequence ID" value="KAK5607646.1"/>
    <property type="molecule type" value="Genomic_DNA"/>
</dbReference>
<accession>A0AAV9RF67</accession>
<name>A0AAV9RF67_9TELE</name>
<comment type="caution">
    <text evidence="1">The sequence shown here is derived from an EMBL/GenBank/DDBJ whole genome shotgun (WGS) entry which is preliminary data.</text>
</comment>
<keyword evidence="2" id="KW-1185">Reference proteome</keyword>
<evidence type="ECO:0000313" key="1">
    <source>
        <dbReference type="EMBL" id="KAK5607646.1"/>
    </source>
</evidence>
<sequence length="148" mass="16492">MRRRGRPAFTPAPAAASPGQASAAVLLRSHTPGFDIFFYSFHPTIFSASFISSIDSLLRLKSSITQLLWEFASNSDMSALPLLRSADLQPAPWPLPTVIHPSNAHPGSSLRHSCRAKIKLWDFRFNLLMNWNGISFFYSDVVLLADLF</sequence>